<dbReference type="EMBL" id="JACHIV010000001">
    <property type="protein sequence ID" value="MBB5071943.1"/>
    <property type="molecule type" value="Genomic_DNA"/>
</dbReference>
<comment type="caution">
    <text evidence="1">The sequence shown here is derived from an EMBL/GenBank/DDBJ whole genome shotgun (WGS) entry which is preliminary data.</text>
</comment>
<keyword evidence="1" id="KW-0808">Transferase</keyword>
<dbReference type="Gene3D" id="3.40.50.300">
    <property type="entry name" value="P-loop containing nucleotide triphosphate hydrolases"/>
    <property type="match status" value="1"/>
</dbReference>
<proteinExistence type="predicted"/>
<dbReference type="InterPro" id="IPR027417">
    <property type="entry name" value="P-loop_NTPase"/>
</dbReference>
<keyword evidence="2" id="KW-1185">Reference proteome</keyword>
<gene>
    <name evidence="1" type="ORF">BJ969_005031</name>
</gene>
<dbReference type="Proteomes" id="UP000580474">
    <property type="component" value="Unassembled WGS sequence"/>
</dbReference>
<protein>
    <submittedName>
        <fullName evidence="1">Adenylate kinase family enzyme</fullName>
    </submittedName>
</protein>
<dbReference type="SUPFAM" id="SSF52540">
    <property type="entry name" value="P-loop containing nucleoside triphosphate hydrolases"/>
    <property type="match status" value="1"/>
</dbReference>
<keyword evidence="1" id="KW-0418">Kinase</keyword>
<evidence type="ECO:0000313" key="2">
    <source>
        <dbReference type="Proteomes" id="UP000580474"/>
    </source>
</evidence>
<reference evidence="1 2" key="1">
    <citation type="submission" date="2020-08" db="EMBL/GenBank/DDBJ databases">
        <title>Sequencing the genomes of 1000 actinobacteria strains.</title>
        <authorList>
            <person name="Klenk H.-P."/>
        </authorList>
    </citation>
    <scope>NUCLEOTIDE SEQUENCE [LARGE SCALE GENOMIC DNA]</scope>
    <source>
        <strain evidence="1 2">DSM 45582</strain>
    </source>
</reference>
<dbReference type="AlphaFoldDB" id="A0A840NPF6"/>
<dbReference type="RefSeq" id="WP_184482861.1">
    <property type="nucleotide sequence ID" value="NZ_JACHIV010000001.1"/>
</dbReference>
<evidence type="ECO:0000313" key="1">
    <source>
        <dbReference type="EMBL" id="MBB5071943.1"/>
    </source>
</evidence>
<dbReference type="InterPro" id="IPR052922">
    <property type="entry name" value="Cytidylate_Kinase-2"/>
</dbReference>
<name>A0A840NPF6_9PSEU</name>
<dbReference type="PANTHER" id="PTHR37816:SF1">
    <property type="entry name" value="TOXIN"/>
    <property type="match status" value="1"/>
</dbReference>
<accession>A0A840NPF6</accession>
<organism evidence="1 2">
    <name type="scientific">Saccharopolyspora gloriosae</name>
    <dbReference type="NCBI Taxonomy" id="455344"/>
    <lineage>
        <taxon>Bacteria</taxon>
        <taxon>Bacillati</taxon>
        <taxon>Actinomycetota</taxon>
        <taxon>Actinomycetes</taxon>
        <taxon>Pseudonocardiales</taxon>
        <taxon>Pseudonocardiaceae</taxon>
        <taxon>Saccharopolyspora</taxon>
    </lineage>
</organism>
<dbReference type="PANTHER" id="PTHR37816">
    <property type="entry name" value="YALI0E33011P"/>
    <property type="match status" value="1"/>
</dbReference>
<sequence length="183" mass="20704">MTPAPPRRVWVLGGSASGKTTFATEFAAVAGARHVELDRLHWQRDWTPRPAAELRAELGTALREPTWVVDGQYAVAVDDFAATADCVVWLDPPLRVSWPRLLRRTIRRYVRREELWASGNRETLRSVVGPRSILWFALRLRRRIEEANQRLFDELDGTGPVLVRSRTSDPAALARRIGRGDVG</sequence>
<dbReference type="GO" id="GO:0016301">
    <property type="term" value="F:kinase activity"/>
    <property type="evidence" value="ECO:0007669"/>
    <property type="project" value="UniProtKB-KW"/>
</dbReference>
<dbReference type="CDD" id="cd02019">
    <property type="entry name" value="NK"/>
    <property type="match status" value="1"/>
</dbReference>